<dbReference type="EMBL" id="GL376606">
    <property type="status" value="NOT_ANNOTATED_CDS"/>
    <property type="molecule type" value="Genomic_DNA"/>
</dbReference>
<sequence>MIYCVVFAHATFYAVADDFGLFAIASDSDSAEKQAKHTHHDTSRKVILTTLFVVEFCIVVGYITVYELYPYAIRRGWINTEWWFDIKKGKRTNTLTYLSLVRRWNSKRSVVEYIGGLDKDNRPHGFGLWKDSAYHGENLSGLWDHGIPIGPFTSREQGSGFTTEKLRVAYASIRGEKTTDSADIIPTFKPLEWGVANVECSVAGGFFSFLPSVEYFFGDASSSSDRPRPKSAAECIRTLRTPLDYVSYHDVEGHEVSSKNDRTKCQHYKESLAPVAVPMREVYQEPKEALVYIHGIYTPLDSALSSISQIMALGDFPPSIHPFVFGWPSGSLPIYFFQSLRAAGDVHSATGLRDFFASIIDAGYTKVNIVTHSMGTRCLLNCFEGNYLRDLFQMSTDSSCGAKRAEIVSLTFCSPEYPLPKFVAAGGTFDMSELICNRALSLGRNPSFPIPRECSCASPGEFDSSFENKDSSYAKVNQAAGLPDVAKFAFADATLRSRMNESESGPEPSSHSTASLEYALKTYIICVQGNKSDVDGPTKTKPFLDMDVIDTSFADTNVGIRHSYYRLNTHIVNDIREIMLHKRRARARPDLMKQKGNVFIFLVAPSNAA</sequence>
<proteinExistence type="predicted"/>
<dbReference type="PANTHER" id="PTHR36513">
    <property type="entry name" value="ABC TRANSMEMBRANE TYPE-1 DOMAIN-CONTAINING PROTEIN"/>
    <property type="match status" value="1"/>
</dbReference>
<dbReference type="eggNOG" id="ENOG502RMID">
    <property type="taxonomic scope" value="Eukaryota"/>
</dbReference>
<reference evidence="3" key="1">
    <citation type="journal article" date="2010" name="Genome Biol.">
        <title>Genome sequence of the necrotrophic plant pathogen Pythium ultimum reveals original pathogenicity mechanisms and effector repertoire.</title>
        <authorList>
            <person name="Levesque C.A."/>
            <person name="Brouwer H."/>
            <person name="Cano L."/>
            <person name="Hamilton J.P."/>
            <person name="Holt C."/>
            <person name="Huitema E."/>
            <person name="Raffaele S."/>
            <person name="Robideau G.P."/>
            <person name="Thines M."/>
            <person name="Win J."/>
            <person name="Zerillo M.M."/>
            <person name="Beakes G.W."/>
            <person name="Boore J.L."/>
            <person name="Busam D."/>
            <person name="Dumas B."/>
            <person name="Ferriera S."/>
            <person name="Fuerstenberg S.I."/>
            <person name="Gachon C.M."/>
            <person name="Gaulin E."/>
            <person name="Govers F."/>
            <person name="Grenville-Briggs L."/>
            <person name="Horner N."/>
            <person name="Hostetler J."/>
            <person name="Jiang R.H."/>
            <person name="Johnson J."/>
            <person name="Krajaejun T."/>
            <person name="Lin H."/>
            <person name="Meijer H.J."/>
            <person name="Moore B."/>
            <person name="Morris P."/>
            <person name="Phuntmart V."/>
            <person name="Puiu D."/>
            <person name="Shetty J."/>
            <person name="Stajich J.E."/>
            <person name="Tripathy S."/>
            <person name="Wawra S."/>
            <person name="van West P."/>
            <person name="Whitty B.R."/>
            <person name="Coutinho P.M."/>
            <person name="Henrissat B."/>
            <person name="Martin F."/>
            <person name="Thomas P.D."/>
            <person name="Tyler B.M."/>
            <person name="De Vries R.P."/>
            <person name="Kamoun S."/>
            <person name="Yandell M."/>
            <person name="Tisserat N."/>
            <person name="Buell C.R."/>
        </authorList>
    </citation>
    <scope>NUCLEOTIDE SEQUENCE</scope>
    <source>
        <strain evidence="3">DAOM:BR144</strain>
    </source>
</reference>
<protein>
    <submittedName>
        <fullName evidence="2">Uncharacterized protein</fullName>
    </submittedName>
</protein>
<keyword evidence="1" id="KW-1133">Transmembrane helix</keyword>
<organism evidence="2 3">
    <name type="scientific">Globisporangium ultimum (strain ATCC 200006 / CBS 805.95 / DAOM BR144)</name>
    <name type="common">Pythium ultimum</name>
    <dbReference type="NCBI Taxonomy" id="431595"/>
    <lineage>
        <taxon>Eukaryota</taxon>
        <taxon>Sar</taxon>
        <taxon>Stramenopiles</taxon>
        <taxon>Oomycota</taxon>
        <taxon>Peronosporomycetes</taxon>
        <taxon>Pythiales</taxon>
        <taxon>Pythiaceae</taxon>
        <taxon>Globisporangium</taxon>
    </lineage>
</organism>
<keyword evidence="3" id="KW-1185">Reference proteome</keyword>
<dbReference type="InterPro" id="IPR010297">
    <property type="entry name" value="DUF900_hydrolase"/>
</dbReference>
<evidence type="ECO:0000313" key="2">
    <source>
        <dbReference type="EnsemblProtists" id="PYU1_T011159"/>
    </source>
</evidence>
<dbReference type="STRING" id="431595.K3X1R0"/>
<dbReference type="OMA" id="SNMSERH"/>
<dbReference type="PANTHER" id="PTHR36513:SF1">
    <property type="entry name" value="TRANSMEMBRANE PROTEIN"/>
    <property type="match status" value="1"/>
</dbReference>
<dbReference type="EnsemblProtists" id="PYU1_T011159">
    <property type="protein sequence ID" value="PYU1_T011159"/>
    <property type="gene ID" value="PYU1_G011134"/>
</dbReference>
<keyword evidence="1" id="KW-0472">Membrane</keyword>
<evidence type="ECO:0000313" key="3">
    <source>
        <dbReference type="Proteomes" id="UP000019132"/>
    </source>
</evidence>
<reference evidence="2" key="3">
    <citation type="submission" date="2015-02" db="UniProtKB">
        <authorList>
            <consortium name="EnsemblProtists"/>
        </authorList>
    </citation>
    <scope>IDENTIFICATION</scope>
    <source>
        <strain evidence="2">DAOM BR144</strain>
    </source>
</reference>
<dbReference type="VEuPathDB" id="FungiDB:PYU1_G011134"/>
<accession>K3X1R0</accession>
<feature type="transmembrane region" description="Helical" evidence="1">
    <location>
        <begin position="46"/>
        <end position="65"/>
    </location>
</feature>
<dbReference type="AlphaFoldDB" id="K3X1R0"/>
<dbReference type="Pfam" id="PF05990">
    <property type="entry name" value="DUF900"/>
    <property type="match status" value="1"/>
</dbReference>
<name>K3X1R0_GLOUD</name>
<evidence type="ECO:0000256" key="1">
    <source>
        <dbReference type="SAM" id="Phobius"/>
    </source>
</evidence>
<keyword evidence="1" id="KW-0812">Transmembrane</keyword>
<reference evidence="3" key="2">
    <citation type="submission" date="2010-04" db="EMBL/GenBank/DDBJ databases">
        <authorList>
            <person name="Buell R."/>
            <person name="Hamilton J."/>
            <person name="Hostetler J."/>
        </authorList>
    </citation>
    <scope>NUCLEOTIDE SEQUENCE [LARGE SCALE GENOMIC DNA]</scope>
    <source>
        <strain evidence="3">DAOM:BR144</strain>
    </source>
</reference>
<dbReference type="HOGENOM" id="CLU_012113_0_0_1"/>
<dbReference type="InParanoid" id="K3X1R0"/>
<dbReference type="Proteomes" id="UP000019132">
    <property type="component" value="Unassembled WGS sequence"/>
</dbReference>